<protein>
    <submittedName>
        <fullName evidence="2">Uncharacterized protein</fullName>
    </submittedName>
</protein>
<dbReference type="EMBL" id="BK032556">
    <property type="protein sequence ID" value="DAF47549.1"/>
    <property type="molecule type" value="Genomic_DNA"/>
</dbReference>
<proteinExistence type="predicted"/>
<sequence>MINFKNILNFSFYNMLILLVFQKNCYYFVTNT</sequence>
<organism evidence="2">
    <name type="scientific">Myoviridae sp. ctlD98</name>
    <dbReference type="NCBI Taxonomy" id="2827705"/>
    <lineage>
        <taxon>Viruses</taxon>
        <taxon>Duplodnaviria</taxon>
        <taxon>Heunggongvirae</taxon>
        <taxon>Uroviricota</taxon>
        <taxon>Caudoviricetes</taxon>
    </lineage>
</organism>
<keyword evidence="1" id="KW-1133">Transmembrane helix</keyword>
<feature type="transmembrane region" description="Helical" evidence="1">
    <location>
        <begin position="12"/>
        <end position="29"/>
    </location>
</feature>
<keyword evidence="1" id="KW-0812">Transmembrane</keyword>
<name>A0A8S5S990_9CAUD</name>
<reference evidence="2" key="1">
    <citation type="journal article" date="2021" name="Proc. Natl. Acad. Sci. U.S.A.">
        <title>A Catalog of Tens of Thousands of Viruses from Human Metagenomes Reveals Hidden Associations with Chronic Diseases.</title>
        <authorList>
            <person name="Tisza M.J."/>
            <person name="Buck C.B."/>
        </authorList>
    </citation>
    <scope>NUCLEOTIDE SEQUENCE</scope>
    <source>
        <strain evidence="2">CtlD98</strain>
    </source>
</reference>
<accession>A0A8S5S990</accession>
<evidence type="ECO:0000313" key="2">
    <source>
        <dbReference type="EMBL" id="DAF47549.1"/>
    </source>
</evidence>
<keyword evidence="1" id="KW-0472">Membrane</keyword>
<evidence type="ECO:0000256" key="1">
    <source>
        <dbReference type="SAM" id="Phobius"/>
    </source>
</evidence>